<dbReference type="Pfam" id="PF05402">
    <property type="entry name" value="PqqD"/>
    <property type="match status" value="1"/>
</dbReference>
<accession>A0A9D0YS90</accession>
<gene>
    <name evidence="1" type="ORF">IAD31_05325</name>
</gene>
<dbReference type="InterPro" id="IPR008792">
    <property type="entry name" value="PQQD"/>
</dbReference>
<reference evidence="1" key="1">
    <citation type="submission" date="2020-10" db="EMBL/GenBank/DDBJ databases">
        <authorList>
            <person name="Gilroy R."/>
        </authorList>
    </citation>
    <scope>NUCLEOTIDE SEQUENCE</scope>
    <source>
        <strain evidence="1">ChiGjej2B2-12916</strain>
    </source>
</reference>
<reference evidence="1" key="2">
    <citation type="journal article" date="2021" name="PeerJ">
        <title>Extensive microbial diversity within the chicken gut microbiome revealed by metagenomics and culture.</title>
        <authorList>
            <person name="Gilroy R."/>
            <person name="Ravi A."/>
            <person name="Getino M."/>
            <person name="Pursley I."/>
            <person name="Horton D.L."/>
            <person name="Alikhan N.F."/>
            <person name="Baker D."/>
            <person name="Gharbi K."/>
            <person name="Hall N."/>
            <person name="Watson M."/>
            <person name="Adriaenssens E.M."/>
            <person name="Foster-Nyarko E."/>
            <person name="Jarju S."/>
            <person name="Secka A."/>
            <person name="Antonio M."/>
            <person name="Oren A."/>
            <person name="Chaudhuri R.R."/>
            <person name="La Ragione R."/>
            <person name="Hildebrand F."/>
            <person name="Pallen M.J."/>
        </authorList>
    </citation>
    <scope>NUCLEOTIDE SEQUENCE</scope>
    <source>
        <strain evidence="1">ChiGjej2B2-12916</strain>
    </source>
</reference>
<dbReference type="InterPro" id="IPR041881">
    <property type="entry name" value="PqqD_sf"/>
</dbReference>
<proteinExistence type="predicted"/>
<evidence type="ECO:0000313" key="2">
    <source>
        <dbReference type="Proteomes" id="UP000886879"/>
    </source>
</evidence>
<organism evidence="1 2">
    <name type="scientific">Candidatus Enterenecus faecium</name>
    <dbReference type="NCBI Taxonomy" id="2840780"/>
    <lineage>
        <taxon>Bacteria</taxon>
        <taxon>Bacillati</taxon>
        <taxon>Bacillota</taxon>
        <taxon>Clostridia</taxon>
        <taxon>Eubacteriales</taxon>
        <taxon>Candidatus Enterenecus</taxon>
    </lineage>
</organism>
<dbReference type="AlphaFoldDB" id="A0A9D0YS90"/>
<dbReference type="EMBL" id="DVFO01000048">
    <property type="protein sequence ID" value="HIQ60998.1"/>
    <property type="molecule type" value="Genomic_DNA"/>
</dbReference>
<comment type="caution">
    <text evidence="1">The sequence shown here is derived from an EMBL/GenBank/DDBJ whole genome shotgun (WGS) entry which is preliminary data.</text>
</comment>
<dbReference type="Gene3D" id="1.10.10.1150">
    <property type="entry name" value="Coenzyme PQQ synthesis protein D (PqqD)"/>
    <property type="match status" value="1"/>
</dbReference>
<name>A0A9D0YS90_9FIRM</name>
<sequence>MKLKDQLILREVAGEYVIVPTGQRVREVTNVVCISSSAAYLWDYMKDHEFTKEELIQRILEHYQGVTREQAEQDIERFLTILSDNGILDNGVILGNSLVKVPREVLDKLWPKGTKLKRADEKGEVR</sequence>
<protein>
    <submittedName>
        <fullName evidence="1">PqqD family protein</fullName>
    </submittedName>
</protein>
<evidence type="ECO:0000313" key="1">
    <source>
        <dbReference type="EMBL" id="HIQ60998.1"/>
    </source>
</evidence>
<dbReference type="Proteomes" id="UP000886879">
    <property type="component" value="Unassembled WGS sequence"/>
</dbReference>